<feature type="transmembrane region" description="Helical" evidence="2">
    <location>
        <begin position="131"/>
        <end position="155"/>
    </location>
</feature>
<accession>A0A0D3DAD5</accession>
<feature type="compositionally biased region" description="Basic and acidic residues" evidence="1">
    <location>
        <begin position="321"/>
        <end position="339"/>
    </location>
</feature>
<dbReference type="HOGENOM" id="CLU_038944_2_0_1"/>
<evidence type="ECO:0000259" key="3">
    <source>
        <dbReference type="Pfam" id="PF09335"/>
    </source>
</evidence>
<name>A0A0D3DAD5_BRAOL</name>
<feature type="transmembrane region" description="Helical" evidence="2">
    <location>
        <begin position="54"/>
        <end position="77"/>
    </location>
</feature>
<dbReference type="EnsemblPlants" id="Bo7g080430.1">
    <property type="protein sequence ID" value="Bo7g080430.1"/>
    <property type="gene ID" value="Bo7g080430"/>
</dbReference>
<feature type="region of interest" description="Disordered" evidence="1">
    <location>
        <begin position="317"/>
        <end position="348"/>
    </location>
</feature>
<dbReference type="STRING" id="109376.A0A0D3DAD5"/>
<feature type="transmembrane region" description="Helical" evidence="2">
    <location>
        <begin position="97"/>
        <end position="119"/>
    </location>
</feature>
<feature type="transmembrane region" description="Helical" evidence="2">
    <location>
        <begin position="239"/>
        <end position="259"/>
    </location>
</feature>
<keyword evidence="2" id="KW-0812">Transmembrane</keyword>
<dbReference type="Pfam" id="PF09335">
    <property type="entry name" value="VTT_dom"/>
    <property type="match status" value="1"/>
</dbReference>
<reference evidence="4 5" key="1">
    <citation type="journal article" date="2014" name="Genome Biol.">
        <title>Transcriptome and methylome profiling reveals relics of genome dominance in the mesopolyploid Brassica oleracea.</title>
        <authorList>
            <person name="Parkin I.A."/>
            <person name="Koh C."/>
            <person name="Tang H."/>
            <person name="Robinson S.J."/>
            <person name="Kagale S."/>
            <person name="Clarke W.E."/>
            <person name="Town C.D."/>
            <person name="Nixon J."/>
            <person name="Krishnakumar V."/>
            <person name="Bidwell S.L."/>
            <person name="Denoeud F."/>
            <person name="Belcram H."/>
            <person name="Links M.G."/>
            <person name="Just J."/>
            <person name="Clarke C."/>
            <person name="Bender T."/>
            <person name="Huebert T."/>
            <person name="Mason A.S."/>
            <person name="Pires J.C."/>
            <person name="Barker G."/>
            <person name="Moore J."/>
            <person name="Walley P.G."/>
            <person name="Manoli S."/>
            <person name="Batley J."/>
            <person name="Edwards D."/>
            <person name="Nelson M.N."/>
            <person name="Wang X."/>
            <person name="Paterson A.H."/>
            <person name="King G."/>
            <person name="Bancroft I."/>
            <person name="Chalhoub B."/>
            <person name="Sharpe A.G."/>
        </authorList>
    </citation>
    <scope>NUCLEOTIDE SEQUENCE</scope>
    <source>
        <strain evidence="4 5">cv. TO1000</strain>
    </source>
</reference>
<evidence type="ECO:0000256" key="1">
    <source>
        <dbReference type="SAM" id="MobiDB-lite"/>
    </source>
</evidence>
<dbReference type="PANTHER" id="PTHR46431:SF5">
    <property type="entry name" value="EXPRESSED PROTEIN"/>
    <property type="match status" value="1"/>
</dbReference>
<dbReference type="Gramene" id="Bo7g080430.1">
    <property type="protein sequence ID" value="Bo7g080430.1"/>
    <property type="gene ID" value="Bo7g080430"/>
</dbReference>
<keyword evidence="2" id="KW-1133">Transmembrane helix</keyword>
<dbReference type="PANTHER" id="PTHR46431">
    <property type="entry name" value="EXPRESSED PROTEIN"/>
    <property type="match status" value="1"/>
</dbReference>
<feature type="domain" description="VTT" evidence="3">
    <location>
        <begin position="119"/>
        <end position="262"/>
    </location>
</feature>
<dbReference type="InterPro" id="IPR032816">
    <property type="entry name" value="VTT_dom"/>
</dbReference>
<keyword evidence="2" id="KW-0472">Membrane</keyword>
<evidence type="ECO:0000313" key="4">
    <source>
        <dbReference type="EnsemblPlants" id="Bo7g080430.1"/>
    </source>
</evidence>
<feature type="transmembrane region" description="Helical" evidence="2">
    <location>
        <begin position="212"/>
        <end position="232"/>
    </location>
</feature>
<evidence type="ECO:0000256" key="2">
    <source>
        <dbReference type="SAM" id="Phobius"/>
    </source>
</evidence>
<dbReference type="OMA" id="QIHQWLK"/>
<proteinExistence type="predicted"/>
<dbReference type="AlphaFoldDB" id="A0A0D3DAD5"/>
<organism evidence="4 5">
    <name type="scientific">Brassica oleracea var. oleracea</name>
    <dbReference type="NCBI Taxonomy" id="109376"/>
    <lineage>
        <taxon>Eukaryota</taxon>
        <taxon>Viridiplantae</taxon>
        <taxon>Streptophyta</taxon>
        <taxon>Embryophyta</taxon>
        <taxon>Tracheophyta</taxon>
        <taxon>Spermatophyta</taxon>
        <taxon>Magnoliopsida</taxon>
        <taxon>eudicotyledons</taxon>
        <taxon>Gunneridae</taxon>
        <taxon>Pentapetalae</taxon>
        <taxon>rosids</taxon>
        <taxon>malvids</taxon>
        <taxon>Brassicales</taxon>
        <taxon>Brassicaceae</taxon>
        <taxon>Brassiceae</taxon>
        <taxon>Brassica</taxon>
    </lineage>
</organism>
<feature type="transmembrane region" description="Helical" evidence="2">
    <location>
        <begin position="282"/>
        <end position="303"/>
    </location>
</feature>
<evidence type="ECO:0000313" key="5">
    <source>
        <dbReference type="Proteomes" id="UP000032141"/>
    </source>
</evidence>
<reference evidence="4" key="2">
    <citation type="submission" date="2015-03" db="UniProtKB">
        <authorList>
            <consortium name="EnsemblPlants"/>
        </authorList>
    </citation>
    <scope>IDENTIFICATION</scope>
</reference>
<dbReference type="eggNOG" id="ENOG502QS48">
    <property type="taxonomic scope" value="Eukaryota"/>
</dbReference>
<sequence length="348" mass="39698">MSNPLKEPREDTSGSVRHMREDNEYVRLVVGTPHEPSPPETVLVSQSEIRTRNLIWWFKALGICALALVLTLVFAKWGVPFVFQKVLIPILQWEATAFGRPMLAIVLVVSLALFPVFLIPSGPSMWLAGMIFGYGLGFVIIMVGTTVGMVLPYLIGLMFRDRLHVRTQPFRFLMTSSLHLCSFSKMQQWLKRWPRQAAVLRLAAEGSWFHQFRVVAIFRVSPFPYTIFNYAIVVTSMRFWPYLFGSIAGMIPEAFIYIYSGRLIRTFADVQYGHQRLTTVEIVYNVVSLIIAVVTTVAFTVYAKRALRELQNAEANEDEEVQARKPGRLEMKNVEDNHRRLGSSHALP</sequence>
<dbReference type="Proteomes" id="UP000032141">
    <property type="component" value="Chromosome C7"/>
</dbReference>
<keyword evidence="5" id="KW-1185">Reference proteome</keyword>
<protein>
    <recommendedName>
        <fullName evidence="3">VTT domain-containing protein</fullName>
    </recommendedName>
</protein>